<dbReference type="InterPro" id="IPR036291">
    <property type="entry name" value="NAD(P)-bd_dom_sf"/>
</dbReference>
<dbReference type="Pfam" id="PF23441">
    <property type="entry name" value="SDR"/>
    <property type="match status" value="1"/>
</dbReference>
<protein>
    <submittedName>
        <fullName evidence="4">Bacilysin biosynthesis oxidoreductase BacC</fullName>
    </submittedName>
</protein>
<gene>
    <name evidence="4" type="ORF">NKR23_g9423</name>
</gene>
<proteinExistence type="inferred from homology"/>
<keyword evidence="5" id="KW-1185">Reference proteome</keyword>
<evidence type="ECO:0000313" key="4">
    <source>
        <dbReference type="EMBL" id="KAJ9137090.1"/>
    </source>
</evidence>
<dbReference type="InterPro" id="IPR002347">
    <property type="entry name" value="SDR_fam"/>
</dbReference>
<keyword evidence="2" id="KW-0521">NADP</keyword>
<comment type="caution">
    <text evidence="4">The sequence shown here is derived from an EMBL/GenBank/DDBJ whole genome shotgun (WGS) entry which is preliminary data.</text>
</comment>
<evidence type="ECO:0000256" key="1">
    <source>
        <dbReference type="ARBA" id="ARBA00006484"/>
    </source>
</evidence>
<reference evidence="4" key="1">
    <citation type="submission" date="2022-07" db="EMBL/GenBank/DDBJ databases">
        <title>Fungi with potential for degradation of polypropylene.</title>
        <authorList>
            <person name="Gostincar C."/>
        </authorList>
    </citation>
    <scope>NUCLEOTIDE SEQUENCE</scope>
    <source>
        <strain evidence="4">EXF-13308</strain>
    </source>
</reference>
<dbReference type="InterPro" id="IPR051122">
    <property type="entry name" value="SDR_DHRS6-like"/>
</dbReference>
<dbReference type="SUPFAM" id="SSF51735">
    <property type="entry name" value="NAD(P)-binding Rossmann-fold domains"/>
    <property type="match status" value="1"/>
</dbReference>
<dbReference type="EMBL" id="JANBVO010000036">
    <property type="protein sequence ID" value="KAJ9137090.1"/>
    <property type="molecule type" value="Genomic_DNA"/>
</dbReference>
<dbReference type="PANTHER" id="PTHR43477">
    <property type="entry name" value="DIHYDROANTICAPSIN 7-DEHYDROGENASE"/>
    <property type="match status" value="1"/>
</dbReference>
<dbReference type="InterPro" id="IPR057571">
    <property type="entry name" value="SDR_PhqE-like"/>
</dbReference>
<organism evidence="4 5">
    <name type="scientific">Pleurostoma richardsiae</name>
    <dbReference type="NCBI Taxonomy" id="41990"/>
    <lineage>
        <taxon>Eukaryota</taxon>
        <taxon>Fungi</taxon>
        <taxon>Dikarya</taxon>
        <taxon>Ascomycota</taxon>
        <taxon>Pezizomycotina</taxon>
        <taxon>Sordariomycetes</taxon>
        <taxon>Sordariomycetidae</taxon>
        <taxon>Calosphaeriales</taxon>
        <taxon>Pleurostomataceae</taxon>
        <taxon>Pleurostoma</taxon>
    </lineage>
</organism>
<dbReference type="PRINTS" id="PR00081">
    <property type="entry name" value="GDHRDH"/>
</dbReference>
<dbReference type="Proteomes" id="UP001174694">
    <property type="component" value="Unassembled WGS sequence"/>
</dbReference>
<sequence length="262" mass="28003">MADQKKYADKLKGDRVLVIGGTSGIGYGVTEACIESGCAVIVSGSSQASADRALQKLRDAYPSAKDRISASSCSFGDETTIEQNIASLFREVSASGTVDHIVFTAGDAILPTPLAEFSVDKIKRAGLVRFYAPLLVAKYATPHLTAGPKSSFTLTSGAALYRPHPGWALTGGYLAGLQGVMRSLALEMRPVRVNLIVPGLVDTEMWNMDEETKQMIFEAMRAKTMTGVVGRVEDVAQSYLGVMKDWNCTGSVVDTHSGQLLM</sequence>
<keyword evidence="3" id="KW-0560">Oxidoreductase</keyword>
<dbReference type="GO" id="GO:0016491">
    <property type="term" value="F:oxidoreductase activity"/>
    <property type="evidence" value="ECO:0007669"/>
    <property type="project" value="UniProtKB-KW"/>
</dbReference>
<evidence type="ECO:0000313" key="5">
    <source>
        <dbReference type="Proteomes" id="UP001174694"/>
    </source>
</evidence>
<accession>A0AA38VN39</accession>
<evidence type="ECO:0000256" key="3">
    <source>
        <dbReference type="ARBA" id="ARBA00023002"/>
    </source>
</evidence>
<name>A0AA38VN39_9PEZI</name>
<dbReference type="AlphaFoldDB" id="A0AA38VN39"/>
<evidence type="ECO:0000256" key="2">
    <source>
        <dbReference type="ARBA" id="ARBA00022857"/>
    </source>
</evidence>
<comment type="similarity">
    <text evidence="1">Belongs to the short-chain dehydrogenases/reductases (SDR) family.</text>
</comment>
<dbReference type="PANTHER" id="PTHR43477:SF1">
    <property type="entry name" value="DIHYDROANTICAPSIN 7-DEHYDROGENASE"/>
    <property type="match status" value="1"/>
</dbReference>
<dbReference type="Gene3D" id="3.40.50.720">
    <property type="entry name" value="NAD(P)-binding Rossmann-like Domain"/>
    <property type="match status" value="1"/>
</dbReference>